<accession>A0A2G2XBP7</accession>
<dbReference type="EMBL" id="MLFT02000002">
    <property type="protein sequence ID" value="PHT54907.1"/>
    <property type="molecule type" value="Genomic_DNA"/>
</dbReference>
<gene>
    <name evidence="3" type="ORF">CQW23_03393</name>
</gene>
<comment type="subcellular location">
    <subcellularLocation>
        <location evidence="1">Nucleus</location>
    </subcellularLocation>
</comment>
<protein>
    <recommendedName>
        <fullName evidence="1">PHD finger protein ALFIN-LIKE</fullName>
    </recommendedName>
</protein>
<proteinExistence type="inferred from homology"/>
<dbReference type="GO" id="GO:0008270">
    <property type="term" value="F:zinc ion binding"/>
    <property type="evidence" value="ECO:0007669"/>
    <property type="project" value="UniProtKB-KW"/>
</dbReference>
<dbReference type="InterPro" id="IPR045104">
    <property type="entry name" value="Alfin"/>
</dbReference>
<dbReference type="GO" id="GO:0006325">
    <property type="term" value="P:chromatin organization"/>
    <property type="evidence" value="ECO:0007669"/>
    <property type="project" value="UniProtKB-UniRule"/>
</dbReference>
<evidence type="ECO:0000313" key="3">
    <source>
        <dbReference type="EMBL" id="PHT54907.1"/>
    </source>
</evidence>
<evidence type="ECO:0000256" key="1">
    <source>
        <dbReference type="RuleBase" id="RU369089"/>
    </source>
</evidence>
<comment type="subunit">
    <text evidence="1">Interacts with H3K4me3 and to a lesser extent with H3K4me2.</text>
</comment>
<dbReference type="GO" id="GO:0005634">
    <property type="term" value="C:nucleus"/>
    <property type="evidence" value="ECO:0007669"/>
    <property type="project" value="UniProtKB-SubCell"/>
</dbReference>
<evidence type="ECO:0000259" key="2">
    <source>
        <dbReference type="Pfam" id="PF12165"/>
    </source>
</evidence>
<dbReference type="AlphaFoldDB" id="A0A2G2XBP7"/>
<dbReference type="GO" id="GO:0000976">
    <property type="term" value="F:transcription cis-regulatory region binding"/>
    <property type="evidence" value="ECO:0007669"/>
    <property type="project" value="TreeGrafter"/>
</dbReference>
<keyword evidence="1" id="KW-0862">Zinc</keyword>
<comment type="caution">
    <text evidence="3">The sequence shown here is derived from an EMBL/GenBank/DDBJ whole genome shotgun (WGS) entry which is preliminary data.</text>
</comment>
<comment type="domain">
    <text evidence="1">The PHD-type zinc finger mediates the binding to H3K4me3.</text>
</comment>
<keyword evidence="1" id="KW-0156">Chromatin regulator</keyword>
<keyword evidence="1" id="KW-0804">Transcription</keyword>
<keyword evidence="1" id="KW-0805">Transcription regulation</keyword>
<keyword evidence="1" id="KW-0539">Nucleus</keyword>
<dbReference type="Pfam" id="PF12165">
    <property type="entry name" value="Alfin"/>
    <property type="match status" value="2"/>
</dbReference>
<name>A0A2G2XBP7_CAPBA</name>
<dbReference type="GO" id="GO:0006355">
    <property type="term" value="P:regulation of DNA-templated transcription"/>
    <property type="evidence" value="ECO:0007669"/>
    <property type="project" value="UniProtKB-UniRule"/>
</dbReference>
<comment type="function">
    <text evidence="1">Histone-binding component that specifically recognizes H3 tails trimethylated on 'Lys-4' (H3K4me3), which mark transcription start sites of virtually all active genes.</text>
</comment>
<reference evidence="4" key="2">
    <citation type="journal article" date="2017" name="J. Anim. Genet.">
        <title>Multiple reference genome sequences of hot pepper reveal the massive evolution of plant disease resistance genes by retroduplication.</title>
        <authorList>
            <person name="Kim S."/>
            <person name="Park J."/>
            <person name="Yeom S.-I."/>
            <person name="Kim Y.-M."/>
            <person name="Seo E."/>
            <person name="Kim K.-T."/>
            <person name="Kim M.-S."/>
            <person name="Lee J.M."/>
            <person name="Cheong K."/>
            <person name="Shin H.-S."/>
            <person name="Kim S.-B."/>
            <person name="Han K."/>
            <person name="Lee J."/>
            <person name="Park M."/>
            <person name="Lee H.-A."/>
            <person name="Lee H.-Y."/>
            <person name="Lee Y."/>
            <person name="Oh S."/>
            <person name="Lee J.H."/>
            <person name="Choi E."/>
            <person name="Choi E."/>
            <person name="Lee S.E."/>
            <person name="Jeon J."/>
            <person name="Kim H."/>
            <person name="Choi G."/>
            <person name="Song H."/>
            <person name="Lee J."/>
            <person name="Lee S.-C."/>
            <person name="Kwon J.-K."/>
            <person name="Lee H.-Y."/>
            <person name="Koo N."/>
            <person name="Hong Y."/>
            <person name="Kim R.W."/>
            <person name="Kang W.-H."/>
            <person name="Huh J.H."/>
            <person name="Kang B.-C."/>
            <person name="Yang T.-J."/>
            <person name="Lee Y.-H."/>
            <person name="Bennetzen J.L."/>
            <person name="Choi D."/>
        </authorList>
    </citation>
    <scope>NUCLEOTIDE SEQUENCE [LARGE SCALE GENOMIC DNA]</scope>
    <source>
        <strain evidence="4">cv. PBC81</strain>
    </source>
</reference>
<comment type="similarity">
    <text evidence="1">Belongs to the Alfin family.</text>
</comment>
<dbReference type="Proteomes" id="UP000224567">
    <property type="component" value="Unassembled WGS sequence"/>
</dbReference>
<dbReference type="PANTHER" id="PTHR12321:SF166">
    <property type="entry name" value="PHD FINGER PROTEIN ALFIN-LIKE"/>
    <property type="match status" value="1"/>
</dbReference>
<dbReference type="GO" id="GO:0003712">
    <property type="term" value="F:transcription coregulator activity"/>
    <property type="evidence" value="ECO:0007669"/>
    <property type="project" value="TreeGrafter"/>
</dbReference>
<evidence type="ECO:0000313" key="4">
    <source>
        <dbReference type="Proteomes" id="UP000224567"/>
    </source>
</evidence>
<keyword evidence="1" id="KW-0863">Zinc-finger</keyword>
<dbReference type="PANTHER" id="PTHR12321">
    <property type="entry name" value="CPG BINDING PROTEIN"/>
    <property type="match status" value="1"/>
</dbReference>
<sequence length="261" mass="29892">MDNFLSEMRFQTVDEAFKNYLGRRQGIIKVLKEDVDKFREKCDELNVTIVVHSLFIIFEILQKVNERTGLYAFPNGNFEIKWPAHMTEALPHSRLYKLPKEEKDKNAWLAQVAANSDTLLFSVTFYLCSIYEWGDDWRELLFDKMNELPTIYESVIGNEKNQGVATENAKKLVKDKSIVSYHNNKNSKSNSEVPGKSSSRVVSPHKVLNSAKVTGDVRYISIKDLKCKWEGKKAAAITFWKGCSKVKAKRLVMQLSGNDAV</sequence>
<feature type="domain" description="Alfin N-terminal" evidence="2">
    <location>
        <begin position="12"/>
        <end position="44"/>
    </location>
</feature>
<dbReference type="STRING" id="33114.A0A2G2XBP7"/>
<dbReference type="InterPro" id="IPR021998">
    <property type="entry name" value="Alfin_N"/>
</dbReference>
<dbReference type="GO" id="GO:0042393">
    <property type="term" value="F:histone binding"/>
    <property type="evidence" value="ECO:0007669"/>
    <property type="project" value="UniProtKB-UniRule"/>
</dbReference>
<reference evidence="3 4" key="1">
    <citation type="journal article" date="2017" name="Genome Biol.">
        <title>New reference genome sequences of hot pepper reveal the massive evolution of plant disease-resistance genes by retroduplication.</title>
        <authorList>
            <person name="Kim S."/>
            <person name="Park J."/>
            <person name="Yeom S.I."/>
            <person name="Kim Y.M."/>
            <person name="Seo E."/>
            <person name="Kim K.T."/>
            <person name="Kim M.S."/>
            <person name="Lee J.M."/>
            <person name="Cheong K."/>
            <person name="Shin H.S."/>
            <person name="Kim S.B."/>
            <person name="Han K."/>
            <person name="Lee J."/>
            <person name="Park M."/>
            <person name="Lee H.A."/>
            <person name="Lee H.Y."/>
            <person name="Lee Y."/>
            <person name="Oh S."/>
            <person name="Lee J.H."/>
            <person name="Choi E."/>
            <person name="Choi E."/>
            <person name="Lee S.E."/>
            <person name="Jeon J."/>
            <person name="Kim H."/>
            <person name="Choi G."/>
            <person name="Song H."/>
            <person name="Lee J."/>
            <person name="Lee S.C."/>
            <person name="Kwon J.K."/>
            <person name="Lee H.Y."/>
            <person name="Koo N."/>
            <person name="Hong Y."/>
            <person name="Kim R.W."/>
            <person name="Kang W.H."/>
            <person name="Huh J.H."/>
            <person name="Kang B.C."/>
            <person name="Yang T.J."/>
            <person name="Lee Y.H."/>
            <person name="Bennetzen J.L."/>
            <person name="Choi D."/>
        </authorList>
    </citation>
    <scope>NUCLEOTIDE SEQUENCE [LARGE SCALE GENOMIC DNA]</scope>
    <source>
        <strain evidence="4">cv. PBC81</strain>
    </source>
</reference>
<feature type="domain" description="Alfin N-terminal" evidence="2">
    <location>
        <begin position="65"/>
        <end position="156"/>
    </location>
</feature>
<organism evidence="3 4">
    <name type="scientific">Capsicum baccatum</name>
    <name type="common">Peruvian pepper</name>
    <dbReference type="NCBI Taxonomy" id="33114"/>
    <lineage>
        <taxon>Eukaryota</taxon>
        <taxon>Viridiplantae</taxon>
        <taxon>Streptophyta</taxon>
        <taxon>Embryophyta</taxon>
        <taxon>Tracheophyta</taxon>
        <taxon>Spermatophyta</taxon>
        <taxon>Magnoliopsida</taxon>
        <taxon>eudicotyledons</taxon>
        <taxon>Gunneridae</taxon>
        <taxon>Pentapetalae</taxon>
        <taxon>asterids</taxon>
        <taxon>lamiids</taxon>
        <taxon>Solanales</taxon>
        <taxon>Solanaceae</taxon>
        <taxon>Solanoideae</taxon>
        <taxon>Capsiceae</taxon>
        <taxon>Capsicum</taxon>
    </lineage>
</organism>
<keyword evidence="4" id="KW-1185">Reference proteome</keyword>
<keyword evidence="1" id="KW-0479">Metal-binding</keyword>